<dbReference type="Proteomes" id="UP000886289">
    <property type="component" value="Unassembled WGS sequence"/>
</dbReference>
<gene>
    <name evidence="1" type="ORF">ENG63_06760</name>
</gene>
<protein>
    <submittedName>
        <fullName evidence="1">Uncharacterized protein</fullName>
    </submittedName>
</protein>
<proteinExistence type="predicted"/>
<name>A0A7C0Y509_DESA2</name>
<comment type="caution">
    <text evidence="1">The sequence shown here is derived from an EMBL/GenBank/DDBJ whole genome shotgun (WGS) entry which is preliminary data.</text>
</comment>
<reference evidence="1" key="1">
    <citation type="journal article" date="2020" name="mSystems">
        <title>Genome- and Community-Level Interaction Insights into Carbon Utilization and Element Cycling Functions of Hydrothermarchaeota in Hydrothermal Sediment.</title>
        <authorList>
            <person name="Zhou Z."/>
            <person name="Liu Y."/>
            <person name="Xu W."/>
            <person name="Pan J."/>
            <person name="Luo Z.H."/>
            <person name="Li M."/>
        </authorList>
    </citation>
    <scope>NUCLEOTIDE SEQUENCE [LARGE SCALE GENOMIC DNA]</scope>
    <source>
        <strain evidence="1">HyVt-233</strain>
    </source>
</reference>
<organism evidence="1">
    <name type="scientific">Desulfofervidus auxilii</name>
    <dbReference type="NCBI Taxonomy" id="1621989"/>
    <lineage>
        <taxon>Bacteria</taxon>
        <taxon>Pseudomonadati</taxon>
        <taxon>Thermodesulfobacteriota</taxon>
        <taxon>Candidatus Desulfofervidia</taxon>
        <taxon>Candidatus Desulfofervidales</taxon>
        <taxon>Candidatus Desulfofervidaceae</taxon>
        <taxon>Candidatus Desulfofervidus</taxon>
    </lineage>
</organism>
<dbReference type="AlphaFoldDB" id="A0A7C0Y509"/>
<evidence type="ECO:0000313" key="1">
    <source>
        <dbReference type="EMBL" id="HDD44541.1"/>
    </source>
</evidence>
<sequence>MDPIWLIGAGGLLKGLTEIGYGTGLFESPEERAREKELEWTREQWEREMAYKEARRKAALEYLLSNLKPFQEPTYQFREEDYADILRPVKEMQEKELLGQRNLLALQGQARGGIGTELMSRYARRMAQDYDRLITQLAREGEREAWRRAMQKYLTDVARVKTIAGYQ</sequence>
<dbReference type="EMBL" id="DRBS01000254">
    <property type="protein sequence ID" value="HDD44541.1"/>
    <property type="molecule type" value="Genomic_DNA"/>
</dbReference>
<accession>A0A7C0Y509</accession>